<dbReference type="Pfam" id="PF00582">
    <property type="entry name" value="Usp"/>
    <property type="match status" value="2"/>
</dbReference>
<dbReference type="PRINTS" id="PR01438">
    <property type="entry name" value="UNVRSLSTRESS"/>
</dbReference>
<name>L8PPH3_STRVR</name>
<comment type="caution">
    <text evidence="3">The sequence shown here is derived from an EMBL/GenBank/DDBJ whole genome shotgun (WGS) entry which is preliminary data.</text>
</comment>
<accession>L8PPH3</accession>
<evidence type="ECO:0000313" key="3">
    <source>
        <dbReference type="EMBL" id="ELS58400.1"/>
    </source>
</evidence>
<dbReference type="AlphaFoldDB" id="L8PPH3"/>
<dbReference type="Proteomes" id="UP000011205">
    <property type="component" value="Unassembled WGS sequence"/>
</dbReference>
<evidence type="ECO:0000313" key="4">
    <source>
        <dbReference type="Proteomes" id="UP000011205"/>
    </source>
</evidence>
<dbReference type="EMBL" id="AMLP01000025">
    <property type="protein sequence ID" value="ELS58400.1"/>
    <property type="molecule type" value="Genomic_DNA"/>
</dbReference>
<dbReference type="RefSeq" id="WP_003995987.1">
    <property type="nucleotide sequence ID" value="NZ_AMLP01000025.1"/>
</dbReference>
<evidence type="ECO:0000256" key="1">
    <source>
        <dbReference type="ARBA" id="ARBA00008791"/>
    </source>
</evidence>
<dbReference type="SUPFAM" id="SSF52402">
    <property type="entry name" value="Adenine nucleotide alpha hydrolases-like"/>
    <property type="match status" value="2"/>
</dbReference>
<sequence>MLVGLDDTSYSWLAADWAAAEAQMRGCALRVVHAVGRGAERAYGETGVGLTEQVLQGALGVLDDARARLEAAHPGVPIEGTLARDDPADALLTAAEDADMIVVGTRGRGGFAGLLLGSVSLKVAAHADAPVVVVRGETGKAAGGGVVVGVRDDRDEEAVRFALAEADLRQADVRLVHAWTPLAHTGLVVPQVSHLEEERDAHARLLNHAARPVAEYPTVHVDSELIVGSPAGALVEASARAGMVVLPRHPVEGRFGQRLGAVVHAVLHHAVCPVAVVPAG</sequence>
<comment type="similarity">
    <text evidence="1">Belongs to the universal stress protein A family.</text>
</comment>
<gene>
    <name evidence="3" type="ORF">STVIR_0642</name>
</gene>
<dbReference type="PANTHER" id="PTHR46268:SF6">
    <property type="entry name" value="UNIVERSAL STRESS PROTEIN UP12"/>
    <property type="match status" value="1"/>
</dbReference>
<feature type="domain" description="UspA" evidence="2">
    <location>
        <begin position="146"/>
        <end position="278"/>
    </location>
</feature>
<feature type="domain" description="UspA" evidence="2">
    <location>
        <begin position="1"/>
        <end position="135"/>
    </location>
</feature>
<dbReference type="InterPro" id="IPR006016">
    <property type="entry name" value="UspA"/>
</dbReference>
<proteinExistence type="inferred from homology"/>
<dbReference type="PATRIC" id="fig|1160705.3.peg.637"/>
<reference evidence="3 4" key="1">
    <citation type="journal article" date="2013" name="Genome Announc.">
        <title>Draft Genome Sequence of Streptomyces viridochromogenes Strain Tu57, Producer of Avilamycin.</title>
        <authorList>
            <person name="Gruning B.A."/>
            <person name="Erxleben A."/>
            <person name="Hahnlein A."/>
            <person name="Gunther S."/>
        </authorList>
    </citation>
    <scope>NUCLEOTIDE SEQUENCE [LARGE SCALE GENOMIC DNA]</scope>
    <source>
        <strain evidence="3 4">Tue57</strain>
    </source>
</reference>
<dbReference type="InterPro" id="IPR014729">
    <property type="entry name" value="Rossmann-like_a/b/a_fold"/>
</dbReference>
<dbReference type="Gene3D" id="3.40.50.620">
    <property type="entry name" value="HUPs"/>
    <property type="match status" value="2"/>
</dbReference>
<protein>
    <submittedName>
        <fullName evidence="3">Putative Universal stress family domain-containing protein</fullName>
    </submittedName>
</protein>
<dbReference type="PANTHER" id="PTHR46268">
    <property type="entry name" value="STRESS RESPONSE PROTEIN NHAX"/>
    <property type="match status" value="1"/>
</dbReference>
<evidence type="ECO:0000259" key="2">
    <source>
        <dbReference type="Pfam" id="PF00582"/>
    </source>
</evidence>
<organism evidence="3 4">
    <name type="scientific">Streptomyces viridochromogenes Tue57</name>
    <dbReference type="NCBI Taxonomy" id="1160705"/>
    <lineage>
        <taxon>Bacteria</taxon>
        <taxon>Bacillati</taxon>
        <taxon>Actinomycetota</taxon>
        <taxon>Actinomycetes</taxon>
        <taxon>Kitasatosporales</taxon>
        <taxon>Streptomycetaceae</taxon>
        <taxon>Streptomyces</taxon>
    </lineage>
</organism>
<dbReference type="InterPro" id="IPR006015">
    <property type="entry name" value="Universal_stress_UspA"/>
</dbReference>